<organism evidence="1 2">
    <name type="scientific">Streptantibioticus ferralitis</name>
    <dbReference type="NCBI Taxonomy" id="236510"/>
    <lineage>
        <taxon>Bacteria</taxon>
        <taxon>Bacillati</taxon>
        <taxon>Actinomycetota</taxon>
        <taxon>Actinomycetes</taxon>
        <taxon>Kitasatosporales</taxon>
        <taxon>Streptomycetaceae</taxon>
        <taxon>Streptantibioticus</taxon>
    </lineage>
</organism>
<gene>
    <name evidence="1" type="ORF">P2L57_01455</name>
</gene>
<comment type="caution">
    <text evidence="1">The sequence shown here is derived from an EMBL/GenBank/DDBJ whole genome shotgun (WGS) entry which is preliminary data.</text>
</comment>
<dbReference type="RefSeq" id="WP_275806840.1">
    <property type="nucleotide sequence ID" value="NZ_BAAANM010000005.1"/>
</dbReference>
<evidence type="ECO:0000313" key="1">
    <source>
        <dbReference type="EMBL" id="MDF2254440.1"/>
    </source>
</evidence>
<name>A0ABT5YS65_9ACTN</name>
<dbReference type="EMBL" id="JARHTQ010000001">
    <property type="protein sequence ID" value="MDF2254440.1"/>
    <property type="molecule type" value="Genomic_DNA"/>
</dbReference>
<sequence>MLEAGAVVRDVKTDRVGVVIGMNDGRVSLRPAGGGAPWSARRVDVCPAGPMEELRARVAEVNAWSGWGR</sequence>
<proteinExistence type="predicted"/>
<keyword evidence="2" id="KW-1185">Reference proteome</keyword>
<protein>
    <submittedName>
        <fullName evidence="1">Uncharacterized protein</fullName>
    </submittedName>
</protein>
<reference evidence="1 2" key="1">
    <citation type="submission" date="2023-03" db="EMBL/GenBank/DDBJ databases">
        <title>Draft genome sequence of type strain Streptomyces ferralitis JCM 14344.</title>
        <authorList>
            <person name="Klaysubun C."/>
            <person name="Duangmal K."/>
        </authorList>
    </citation>
    <scope>NUCLEOTIDE SEQUENCE [LARGE SCALE GENOMIC DNA]</scope>
    <source>
        <strain evidence="1 2">JCM 14344</strain>
    </source>
</reference>
<dbReference type="Proteomes" id="UP001220022">
    <property type="component" value="Unassembled WGS sequence"/>
</dbReference>
<evidence type="ECO:0000313" key="2">
    <source>
        <dbReference type="Proteomes" id="UP001220022"/>
    </source>
</evidence>
<accession>A0ABT5YS65</accession>